<evidence type="ECO:0000256" key="4">
    <source>
        <dbReference type="ARBA" id="ARBA00022490"/>
    </source>
</evidence>
<dbReference type="GO" id="GO:0005856">
    <property type="term" value="C:cytoskeleton"/>
    <property type="evidence" value="ECO:0007669"/>
    <property type="project" value="UniProtKB-SubCell"/>
</dbReference>
<evidence type="ECO:0000256" key="5">
    <source>
        <dbReference type="ARBA" id="ARBA00022553"/>
    </source>
</evidence>
<evidence type="ECO:0000256" key="9">
    <source>
        <dbReference type="ARBA" id="ARBA00023054"/>
    </source>
</evidence>
<feature type="coiled-coil region" evidence="15">
    <location>
        <begin position="2713"/>
        <end position="2740"/>
    </location>
</feature>
<feature type="region of interest" description="Disordered" evidence="16">
    <location>
        <begin position="1157"/>
        <end position="1177"/>
    </location>
</feature>
<gene>
    <name evidence="18" type="ORF">ROHU_036016</name>
</gene>
<comment type="caution">
    <text evidence="18">The sequence shown here is derived from an EMBL/GenBank/DDBJ whole genome shotgun (WGS) entry which is preliminary data.</text>
</comment>
<proteinExistence type="inferred from homology"/>
<evidence type="ECO:0000313" key="19">
    <source>
        <dbReference type="Proteomes" id="UP000290572"/>
    </source>
</evidence>
<evidence type="ECO:0000256" key="11">
    <source>
        <dbReference type="ARBA" id="ARBA00023157"/>
    </source>
</evidence>
<keyword evidence="7" id="KW-0677">Repeat</keyword>
<dbReference type="InterPro" id="IPR018159">
    <property type="entry name" value="Spectrin/alpha-actinin"/>
</dbReference>
<dbReference type="SUPFAM" id="SSF46966">
    <property type="entry name" value="Spectrin repeat"/>
    <property type="match status" value="17"/>
</dbReference>
<dbReference type="FunFam" id="1.20.58.60:FF:000073">
    <property type="entry name" value="Nesprin-1 isoform 1"/>
    <property type="match status" value="1"/>
</dbReference>
<evidence type="ECO:0000256" key="14">
    <source>
        <dbReference type="ARBA" id="ARBA00023242"/>
    </source>
</evidence>
<evidence type="ECO:0000256" key="10">
    <source>
        <dbReference type="ARBA" id="ARBA00023136"/>
    </source>
</evidence>
<dbReference type="InterPro" id="IPR002017">
    <property type="entry name" value="Spectrin_repeat"/>
</dbReference>
<dbReference type="EMBL" id="QBIY01011237">
    <property type="protein sequence ID" value="RXN33895.1"/>
    <property type="molecule type" value="Genomic_DNA"/>
</dbReference>
<reference evidence="18 19" key="1">
    <citation type="submission" date="2018-03" db="EMBL/GenBank/DDBJ databases">
        <title>Draft genome sequence of Rohu Carp (Labeo rohita).</title>
        <authorList>
            <person name="Das P."/>
            <person name="Kushwaha B."/>
            <person name="Joshi C.G."/>
            <person name="Kumar D."/>
            <person name="Nagpure N.S."/>
            <person name="Sahoo L."/>
            <person name="Das S.P."/>
            <person name="Bit A."/>
            <person name="Patnaik S."/>
            <person name="Meher P.K."/>
            <person name="Jayasankar P."/>
            <person name="Koringa P.G."/>
            <person name="Patel N.V."/>
            <person name="Hinsu A.T."/>
            <person name="Kumar R."/>
            <person name="Pandey M."/>
            <person name="Agarwal S."/>
            <person name="Srivastava S."/>
            <person name="Singh M."/>
            <person name="Iquebal M.A."/>
            <person name="Jaiswal S."/>
            <person name="Angadi U.B."/>
            <person name="Kumar N."/>
            <person name="Raza M."/>
            <person name="Shah T.M."/>
            <person name="Rai A."/>
            <person name="Jena J.K."/>
        </authorList>
    </citation>
    <scope>NUCLEOTIDE SEQUENCE [LARGE SCALE GENOMIC DNA]</scope>
    <source>
        <strain evidence="18">DASCIFA01</strain>
        <tissue evidence="18">Testis</tissue>
    </source>
</reference>
<keyword evidence="19" id="KW-1185">Reference proteome</keyword>
<evidence type="ECO:0000256" key="15">
    <source>
        <dbReference type="SAM" id="Coils"/>
    </source>
</evidence>
<dbReference type="FunFam" id="1.20.58.60:FF:000478">
    <property type="entry name" value="Spectrin repeat-containing, nuclear envelope 1b"/>
    <property type="match status" value="1"/>
</dbReference>
<feature type="coiled-coil region" evidence="15">
    <location>
        <begin position="1192"/>
        <end position="1219"/>
    </location>
</feature>
<feature type="coiled-coil region" evidence="15">
    <location>
        <begin position="105"/>
        <end position="171"/>
    </location>
</feature>
<dbReference type="FunFam" id="1.20.58.60:FF:000233">
    <property type="entry name" value="nesprin-1 isoform X9"/>
    <property type="match status" value="1"/>
</dbReference>
<feature type="coiled-coil region" evidence="15">
    <location>
        <begin position="3376"/>
        <end position="3431"/>
    </location>
</feature>
<keyword evidence="9 15" id="KW-0175">Coiled coil</keyword>
<dbReference type="FunFam" id="1.20.58.60:FF:000137">
    <property type="entry name" value="nesprin-1 isoform X2"/>
    <property type="match status" value="1"/>
</dbReference>
<evidence type="ECO:0000313" key="18">
    <source>
        <dbReference type="EMBL" id="RXN33895.1"/>
    </source>
</evidence>
<feature type="coiled-coil region" evidence="15">
    <location>
        <begin position="630"/>
        <end position="688"/>
    </location>
</feature>
<dbReference type="FunFam" id="1.20.58.60:FF:000119">
    <property type="entry name" value="nesprin-1 isoform X2"/>
    <property type="match status" value="1"/>
</dbReference>
<evidence type="ECO:0000256" key="1">
    <source>
        <dbReference type="ARBA" id="ARBA00004245"/>
    </source>
</evidence>
<dbReference type="CDD" id="cd00176">
    <property type="entry name" value="SPEC"/>
    <property type="match status" value="5"/>
</dbReference>
<keyword evidence="6" id="KW-0812">Transmembrane</keyword>
<keyword evidence="14" id="KW-0539">Nucleus</keyword>
<keyword evidence="10" id="KW-0472">Membrane</keyword>
<evidence type="ECO:0000256" key="6">
    <source>
        <dbReference type="ARBA" id="ARBA00022692"/>
    </source>
</evidence>
<name>A0A498NPL3_LABRO</name>
<dbReference type="FunFam" id="1.20.58.60:FF:000112">
    <property type="entry name" value="nesprin-1 isoform X4"/>
    <property type="match status" value="1"/>
</dbReference>
<keyword evidence="13" id="KW-0206">Cytoskeleton</keyword>
<keyword evidence="11" id="KW-1015">Disulfide bond</keyword>
<feature type="coiled-coil region" evidence="15">
    <location>
        <begin position="736"/>
        <end position="794"/>
    </location>
</feature>
<dbReference type="FunFam" id="1.20.58.60:FF:000041">
    <property type="entry name" value="Nesprin-1 isoform 1"/>
    <property type="match status" value="1"/>
</dbReference>
<feature type="region of interest" description="Disordered" evidence="16">
    <location>
        <begin position="3156"/>
        <end position="3182"/>
    </location>
</feature>
<dbReference type="GO" id="GO:0005640">
    <property type="term" value="C:nuclear outer membrane"/>
    <property type="evidence" value="ECO:0007669"/>
    <property type="project" value="UniProtKB-SubCell"/>
</dbReference>
<evidence type="ECO:0000259" key="17">
    <source>
        <dbReference type="Pfam" id="PF25035"/>
    </source>
</evidence>
<dbReference type="SMART" id="SM00150">
    <property type="entry name" value="SPEC"/>
    <property type="match status" value="17"/>
</dbReference>
<feature type="compositionally biased region" description="Polar residues" evidence="16">
    <location>
        <begin position="3220"/>
        <end position="3229"/>
    </location>
</feature>
<feature type="compositionally biased region" description="Low complexity" evidence="16">
    <location>
        <begin position="3156"/>
        <end position="3168"/>
    </location>
</feature>
<organism evidence="18 19">
    <name type="scientific">Labeo rohita</name>
    <name type="common">Indian major carp</name>
    <name type="synonym">Cyprinus rohita</name>
    <dbReference type="NCBI Taxonomy" id="84645"/>
    <lineage>
        <taxon>Eukaryota</taxon>
        <taxon>Metazoa</taxon>
        <taxon>Chordata</taxon>
        <taxon>Craniata</taxon>
        <taxon>Vertebrata</taxon>
        <taxon>Euteleostomi</taxon>
        <taxon>Actinopterygii</taxon>
        <taxon>Neopterygii</taxon>
        <taxon>Teleostei</taxon>
        <taxon>Ostariophysi</taxon>
        <taxon>Cypriniformes</taxon>
        <taxon>Cyprinidae</taxon>
        <taxon>Labeoninae</taxon>
        <taxon>Labeonini</taxon>
        <taxon>Labeo</taxon>
    </lineage>
</organism>
<keyword evidence="5" id="KW-0597">Phosphoprotein</keyword>
<evidence type="ECO:0000256" key="13">
    <source>
        <dbReference type="ARBA" id="ARBA00023212"/>
    </source>
</evidence>
<dbReference type="Proteomes" id="UP000290572">
    <property type="component" value="Unassembled WGS sequence"/>
</dbReference>
<feature type="region of interest" description="Disordered" evidence="16">
    <location>
        <begin position="3200"/>
        <end position="3229"/>
    </location>
</feature>
<keyword evidence="12" id="KW-0009">Actin-binding</keyword>
<dbReference type="STRING" id="84645.A0A498NPL3"/>
<feature type="domain" description="Nesprin-1/2" evidence="17">
    <location>
        <begin position="3114"/>
        <end position="3215"/>
    </location>
</feature>
<evidence type="ECO:0000256" key="3">
    <source>
        <dbReference type="ARBA" id="ARBA00008619"/>
    </source>
</evidence>
<dbReference type="PANTHER" id="PTHR14514">
    <property type="entry name" value="PKA ANCHORING PROTEIN"/>
    <property type="match status" value="1"/>
</dbReference>
<feature type="coiled-coil region" evidence="15">
    <location>
        <begin position="2034"/>
        <end position="2064"/>
    </location>
</feature>
<evidence type="ECO:0000256" key="7">
    <source>
        <dbReference type="ARBA" id="ARBA00022737"/>
    </source>
</evidence>
<dbReference type="Pfam" id="PF00435">
    <property type="entry name" value="Spectrin"/>
    <property type="match status" value="6"/>
</dbReference>
<feature type="coiled-coil region" evidence="15">
    <location>
        <begin position="1493"/>
        <end position="1520"/>
    </location>
</feature>
<keyword evidence="8" id="KW-1133">Transmembrane helix</keyword>
<protein>
    <submittedName>
        <fullName evidence="18">Nesprin-1 isoform X3</fullName>
    </submittedName>
</protein>
<dbReference type="Pfam" id="PF25035">
    <property type="entry name" value="SYNE1"/>
    <property type="match status" value="1"/>
</dbReference>
<dbReference type="GO" id="GO:0003779">
    <property type="term" value="F:actin binding"/>
    <property type="evidence" value="ECO:0007669"/>
    <property type="project" value="UniProtKB-KW"/>
</dbReference>
<evidence type="ECO:0000256" key="16">
    <source>
        <dbReference type="SAM" id="MobiDB-lite"/>
    </source>
</evidence>
<dbReference type="Gene3D" id="1.20.58.60">
    <property type="match status" value="17"/>
</dbReference>
<dbReference type="FunFam" id="1.20.58.60:FF:000190">
    <property type="entry name" value="Nesprin-1 isoform 1"/>
    <property type="match status" value="1"/>
</dbReference>
<evidence type="ECO:0000256" key="2">
    <source>
        <dbReference type="ARBA" id="ARBA00004605"/>
    </source>
</evidence>
<accession>A0A498NPL3</accession>
<keyword evidence="4" id="KW-0963">Cytoplasm</keyword>
<dbReference type="InterPro" id="IPR056887">
    <property type="entry name" value="SYNE1/2_dom"/>
</dbReference>
<evidence type="ECO:0000256" key="8">
    <source>
        <dbReference type="ARBA" id="ARBA00022989"/>
    </source>
</evidence>
<comment type="similarity">
    <text evidence="3">Belongs to the nesprin family.</text>
</comment>
<dbReference type="FunFam" id="1.20.58.60:FF:000126">
    <property type="entry name" value="Spectrin repeat containing, nuclear envelope 1a"/>
    <property type="match status" value="1"/>
</dbReference>
<dbReference type="PANTHER" id="PTHR14514:SF3">
    <property type="entry name" value="NESPRIN-1"/>
    <property type="match status" value="1"/>
</dbReference>
<sequence length="3467" mass="398780">MQSACEWLEDAVGFIQQASLGVDVENYEECLRQQEDIMATEQEFLGVLEELDSLSPQLENLVNPTAKEQLRLSVESAQQRGVEVRDQLQCHQDILNSCVAQWNSYQEARQTVIELMNEAEKKLTEFSTAKAATSQEAEEKLRSHKSLVSMVNSFQEKLTGLEEQASQLELVGSDASKATISRSMTTVWQRWTRLRSVARGQERVLEDTAHEWRTFREKMMKVRAVTEELKGRVPDCTAEKASKATLQSHLDQYELVGQDLERELSSLTLLRQYALSLLHGVEVSVPTADHEQLPSLKDIKAVQDQLESLLQKARTGKTRVQQELSDREGVERGLSLVKSWIQDSRELLLNPTSDLDILTQELEVMHGELITHRQNVDKLAEQQQSKYLDLYTILPSEISMQLAEVSLALGSIEDQVQAKERDIQKTRVIKEEFNSRIHDVSEKLKAVSTSLKEKATDIDQAKDEARRLCDELDVCGRNLAELEAAVQDFGRRNPLIARQLADAIAKLREIHHHTLRLAEYKTIWLKKADAHLDEYNEMFEFIVKWTDRARSLVKANIIWNSSSHLQEQIRMYQAVLRESRELHGDLEAMQEKVEILSETLQVEAMGQQVSELSRHTEELEQSIRSRLQSLQDAAKDMERFENEVKALHVLLEQVQATLTSPELARLSLKEQLTQRQRLLADMESFKQQVEAVQECQSALRVPEEVVTSLSICRTALNLQQEASQLQHTAIQQCNILQEAVVQYEQYEQEVRNLQAMIEDAHRVIQDQPELAQKIKGYQEQIASLNSKCKMLTVKAKHATTLLSVSDAEGLTESLEELDGDAIQRKTQSQVSMSAGRCQSLLSPVTEESGEEGTSSEICSPAFCRSPSPITNTEAAISKMSMGRATLTRAPIQELYNPALESVASLDDLQRSWETLKNVISEKQKTLYEALEKQQRYQGSLQSISSKMESIEVRLNEPPMHDLSPDRQMVLHQNQMEEIVKLQNDIDELQSSFTEELISDAVDSDSVDQLAMQSTLTVLSERMATINMKASGKRQLLEERQSERMEKQQQAQALQRYLNQADQLDQWLQSTRGNITSSSQDSDMEEQLKDCQNMLLEIEEKVLALSELSRHSENLLLEGRPENREDAEQLARKLRTLKGSLLELQRMLQDKQINIQDSFKEPSDSSESDSSLSQSPNMQDWLAQARSTRSLQHQDTLQKQRELEEQLAEQKKLLKSVASRGEEILTQQASPVRTSSVCQMFCSATEILSPGVEQEGDIQATKKQRRKRWESLKKDMATKLQLLMNTLEQDSKQPFYSRTACVKTAAPVYKRETHVQDKTSLMSLHDGFSQTIKEMTTQATEQEVILMEQQLYSAVTATSSWVDDVENTLFSGPALLTENAETQLSNHETLGKEVTEVTRQVSHSEGLIGGSVGLSEEEQTLMKDTLDCLTRRLGALDSALDRRCDTMRSRMRELTAFQTELQHLFTALNESKFQIIQKMAGVLDHTTTKQIETIAEAEETLKDFEHRITELKARGAELQLDQFSTNELLKLQDAYEELVMTVGSRRSGLNQNMALKNQYERVLQDLIDLVDTAQDKMNADQKMIASSVEDVHNLLDKHKEFFQGLEWHMVLTETFYKKISAFVLPRERQTLEETLARAQDVLKQAHKKGVELECISEALKASLTEHQHKLHQVLEEGKHLLSCVSCSSLENQLTLLGEHWLNNSTKINKELQNLESILKHSTRYKHESVELNRWLQEALERLEFWNTQFVAGPQELETVKDQLSAFLEFSKEVESRSSLKASVLNEGNQLLRLKKMDTASLRSELSRLDSQWSELLARIPVVQEKLHQSQMDKLASRHATAELVNWISLMERVIEEDEENLKGAVGSKVIQEYLQRYKGFRVDVNCKQLTVDFVNQSVLQMSGADVESKRSDKTDFAEKLGAMNCRWQILQTRITERVQYLECLLESWVEYEGKVQTLQAWLNSQEDRLKRKHRIENLSSVQNALKDCQIGQLKIGLKSVQDKWSQYKQASEEINGYLTEGRYSVSRYRLLTGSLEASRLQVESLQNLQDELEKQESSLRKFGSVTHQLLEESHPSVSDTLNNTLKDINARWNSLQEEIVERLKSSKALLQLWQSYKDLYGQSDSSVQTLEEKANQMLKTASHKDITEEEVSTWIQDCAVSAMLHFLLGAVCFHKATKLCLCKLHVSKMFPQELLRSQAPVQASLQVLLELGEQLKQQVDTSAAASIQSDHLSLTQRLSAVEQSLSRQQVALQAGVRDYETFNEQLDSLSRWIVEAEEVLKGQDPNGSSDQSLIRDRMEELKKQMLKFSSMAPDLERLNELGYRLPLNDSEIKRMQNLNRSWSTTSAQTTERFSKLQALLLQQQTFLEKCETWMEFLVQTEEKLAVEISGNFQSLMEQQRAHEAEMFSRQQILHSIISDGQRMLEQGQVDDRDEFKLKLALLSNQWQGVVRRAQQRRGIIDSLLRQWQRYREMVEKLRKWLVEASHQAETLQAGAPVPLQQARAMLDAVQLREKVLLRQQGSYILTVEAGRQLLLSADTRAEAALQEELLDIQERWRHANIRLEEQKKELAVLLRDWERCEKGIGGSLEKLRAFKRQLSQPLPDRHEELQSEQMRCKDLESMFDGWKEDLTHLTVLRESLSSYISPEDLRVLQERIELLHRQWEEICHQLCLRIQQVSEKLNEWAIFNDKYKELCEWLTQMESKVSQNGDISIEEMIEKLRKDYQEEVAVAQENKYELQQLGERLARASHESKASDIEHKLSKVNERWQHLLDLIGARVKKLRETLVAVQQLDKNMNSLRSWLAHIETELSRPIAYDTCDYQEIQRKLDLQQELQRDIEKHSTGVASVLNLCEVLLHDCDACATDAECDSIQQATRSLDRRWRSICAMSMERRLKIEETWRLWQKFLDDYTHFEEWLMVSEKTAALPNSSGVLYTVAKEELKKFETFQRQVHESLTQLELINKQYQRLARENRTDAACSLREMAHNANQRWDNLQRRVSSVLRRLKHFITQREEFETARDCILVWLTEMDLQLTNIEHFSECDVQAKIKQLRAFQQEITLNTAKIDHIFQQGEALLEKSEPIDAAVIEEELEELQRYCQEVFGRVERYYKKLIRLPLTDDEHDVSYSDREFDLDEPVDLSSFPWSERLGDGFLSPLPSSSRSASLAAPLRAERSGRDTPASVDSIPLEWDHDYDLSRGLESASRALSSEPGDQGEDGYLQGSASALSGDTGSLETHIRQLDKVLNTSCFHLQQTENIIRSRTPTGPELDATYMGYMRLLEECRGSIDAVKRVGFELKDEEDKITGFINPNSSESQTSGVIERWELLQAQALSKEMRMKQNMQQWQQFNSDLNSICSWLDQAEEELEQQRGLDLSTDIQTIEIRIKKLKELQKALDKRKAIVLSINLCSAEFVQSDSEEARDLQRRLKEMNNRWERLGSSLDEWRNALQHALMQCQARNTYRHLMLKLL</sequence>
<evidence type="ECO:0000256" key="12">
    <source>
        <dbReference type="ARBA" id="ARBA00023203"/>
    </source>
</evidence>
<comment type="subcellular location">
    <subcellularLocation>
        <location evidence="1">Cytoplasm</location>
        <location evidence="1">Cytoskeleton</location>
    </subcellularLocation>
    <subcellularLocation>
        <location evidence="2">Nucleus outer membrane</location>
        <topology evidence="2">Single-pass type IV membrane protein</topology>
        <orientation evidence="2">Cytoplasmic side</orientation>
    </subcellularLocation>
</comment>